<feature type="region of interest" description="Disordered" evidence="1">
    <location>
        <begin position="30"/>
        <end position="69"/>
    </location>
</feature>
<feature type="compositionally biased region" description="Low complexity" evidence="1">
    <location>
        <begin position="209"/>
        <end position="221"/>
    </location>
</feature>
<dbReference type="AlphaFoldDB" id="A0AAD7J440"/>
<accession>A0AAD7J440</accession>
<name>A0AAD7J440_9AGAR</name>
<keyword evidence="3" id="KW-1185">Reference proteome</keyword>
<feature type="region of interest" description="Disordered" evidence="1">
    <location>
        <begin position="553"/>
        <end position="590"/>
    </location>
</feature>
<sequence>MHTMQTPMVSKIKGVELWYTPKLSDQIQWERAADSRRPSGDLQFVLADRTAPPPKPPQTRKKKSRENEKSWDGIRCAILTFKQSKVTITDLGYESKLGHRISVNSKVLDSGRPQTIQDGDTIEFPARARTSAEIVDNVETRNITVRVKFLLEVVKDGPIIWRFMPEPLTGPTEPASLTTSAHSAPIKSKGRTREGRAALKILTSPPPTNVVTSAVPPSVTTLTRTEPSTPQARPPLRPGFNRNSGTRSEHTGSAVQSSPSSLRKRPIDNTAEPETPTDWTSSSSLFSRSSFVLSSPSSPTTPDESLEQSRSPSPESSKPTVGPAMCSKVTSPETFHRPAGETPSTNRPIRSRSPSPEAGSPSTTLTVTRAPTASASNQRPTFTFDGEPVRQVKLSVGASHRVGKNDKPSWTGIEFVREGGDVGANIVGMKAEKIPSSDHDFNIVGPFYTETKRGTIGEYRYARLTLRPSKVTLARIGSMASIRLQSKSHSFEFRETGQTHPLQDGDIITFWTSQDDRTPICFKVNLLTRPASNDCPIRFVSKLTEASVLPHDSPPVFTRRDGPLSRHSAETSDVVVPGEPKSKVDLDTGETHTELDQQTEIPWADSLRVGHGFDALAGVSKAGTVFQGFEIEKSSQSKHMQIHVEHLTWQTVEEWRNKVEIGVGASVNLPSPQVGANAKIAQILAKHATTSTILVQCTIDATFPPEYILEDTIRLQPGPHTLSATDFRAKYGDYYVSGYQRGYSCRLIAICQTHEEKATHGLELKAEAYVRNYVNAKGAVDKSQTAANNFSVHNVILLTEGCTVDPRILSGDLSDINKTLSYLNVSENLGLRRVAYLYHYSALSYNLSPRVDVPLYMFTRARRLRDMYTHLQNRLLHPAVPESTVIIRALENFRSLRRLLVQMGGHKKPSIDRLQQDLESAKDVADTFIRRYKFICTLMKMNGIAGDLPAPTGNGWVLYGWKSGTLGGGPQTGSNPSKSVFSDTAQEIFELEWSSPPIEGTYLRSQKDMTLSTHLGPGPALPPARNIGGLQRLFKRTKKETGQGTFTLSLRNHEPIYIVGWHISGHCPDGVDEPRIPVAHKSHTILSDKLKITVDTTRETHKWVCRVAFVKQSSYNFPNLGLSARL</sequence>
<dbReference type="Proteomes" id="UP001215598">
    <property type="component" value="Unassembled WGS sequence"/>
</dbReference>
<feature type="compositionally biased region" description="Polar residues" evidence="1">
    <location>
        <begin position="241"/>
        <end position="261"/>
    </location>
</feature>
<evidence type="ECO:0000313" key="2">
    <source>
        <dbReference type="EMBL" id="KAJ7755885.1"/>
    </source>
</evidence>
<feature type="compositionally biased region" description="Low complexity" evidence="1">
    <location>
        <begin position="280"/>
        <end position="303"/>
    </location>
</feature>
<feature type="compositionally biased region" description="Basic and acidic residues" evidence="1">
    <location>
        <begin position="580"/>
        <end position="590"/>
    </location>
</feature>
<reference evidence="2" key="1">
    <citation type="submission" date="2023-03" db="EMBL/GenBank/DDBJ databases">
        <title>Massive genome expansion in bonnet fungi (Mycena s.s.) driven by repeated elements and novel gene families across ecological guilds.</title>
        <authorList>
            <consortium name="Lawrence Berkeley National Laboratory"/>
            <person name="Harder C.B."/>
            <person name="Miyauchi S."/>
            <person name="Viragh M."/>
            <person name="Kuo A."/>
            <person name="Thoen E."/>
            <person name="Andreopoulos B."/>
            <person name="Lu D."/>
            <person name="Skrede I."/>
            <person name="Drula E."/>
            <person name="Henrissat B."/>
            <person name="Morin E."/>
            <person name="Kohler A."/>
            <person name="Barry K."/>
            <person name="LaButti K."/>
            <person name="Morin E."/>
            <person name="Salamov A."/>
            <person name="Lipzen A."/>
            <person name="Mereny Z."/>
            <person name="Hegedus B."/>
            <person name="Baldrian P."/>
            <person name="Stursova M."/>
            <person name="Weitz H."/>
            <person name="Taylor A."/>
            <person name="Grigoriev I.V."/>
            <person name="Nagy L.G."/>
            <person name="Martin F."/>
            <person name="Kauserud H."/>
        </authorList>
    </citation>
    <scope>NUCLEOTIDE SEQUENCE</scope>
    <source>
        <strain evidence="2">CBHHK182m</strain>
    </source>
</reference>
<dbReference type="EMBL" id="JARKIB010000048">
    <property type="protein sequence ID" value="KAJ7755885.1"/>
    <property type="molecule type" value="Genomic_DNA"/>
</dbReference>
<evidence type="ECO:0000313" key="3">
    <source>
        <dbReference type="Proteomes" id="UP001215598"/>
    </source>
</evidence>
<protein>
    <submittedName>
        <fullName evidence="2">Uncharacterized protein</fullName>
    </submittedName>
</protein>
<evidence type="ECO:0000256" key="1">
    <source>
        <dbReference type="SAM" id="MobiDB-lite"/>
    </source>
</evidence>
<proteinExistence type="predicted"/>
<comment type="caution">
    <text evidence="2">The sequence shown here is derived from an EMBL/GenBank/DDBJ whole genome shotgun (WGS) entry which is preliminary data.</text>
</comment>
<feature type="compositionally biased region" description="Polar residues" evidence="1">
    <location>
        <begin position="308"/>
        <end position="319"/>
    </location>
</feature>
<feature type="compositionally biased region" description="Polar residues" evidence="1">
    <location>
        <begin position="342"/>
        <end position="381"/>
    </location>
</feature>
<feature type="compositionally biased region" description="Basic and acidic residues" evidence="1">
    <location>
        <begin position="558"/>
        <end position="570"/>
    </location>
</feature>
<organism evidence="2 3">
    <name type="scientific">Mycena metata</name>
    <dbReference type="NCBI Taxonomy" id="1033252"/>
    <lineage>
        <taxon>Eukaryota</taxon>
        <taxon>Fungi</taxon>
        <taxon>Dikarya</taxon>
        <taxon>Basidiomycota</taxon>
        <taxon>Agaricomycotina</taxon>
        <taxon>Agaricomycetes</taxon>
        <taxon>Agaricomycetidae</taxon>
        <taxon>Agaricales</taxon>
        <taxon>Marasmiineae</taxon>
        <taxon>Mycenaceae</taxon>
        <taxon>Mycena</taxon>
    </lineage>
</organism>
<gene>
    <name evidence="2" type="ORF">B0H16DRAFT_707329</name>
</gene>
<feature type="region of interest" description="Disordered" evidence="1">
    <location>
        <begin position="171"/>
        <end position="386"/>
    </location>
</feature>
<feature type="compositionally biased region" description="Polar residues" evidence="1">
    <location>
        <begin position="222"/>
        <end position="231"/>
    </location>
</feature>